<proteinExistence type="predicted"/>
<dbReference type="AlphaFoldDB" id="A0A0R0HDE0"/>
<evidence type="ECO:0000313" key="6">
    <source>
        <dbReference type="EnsemblPlants" id="KRH23988"/>
    </source>
</evidence>
<accession>A0A0R0HDE0</accession>
<dbReference type="InterPro" id="IPR011032">
    <property type="entry name" value="GroES-like_sf"/>
</dbReference>
<reference evidence="6" key="2">
    <citation type="submission" date="2018-02" db="UniProtKB">
        <authorList>
            <consortium name="EnsemblPlants"/>
        </authorList>
    </citation>
    <scope>IDENTIFICATION</scope>
    <source>
        <strain evidence="6">Williams 82</strain>
    </source>
</reference>
<protein>
    <recommendedName>
        <fullName evidence="8">Alcohol dehydrogenase</fullName>
    </recommendedName>
</protein>
<sequence>GTGKTIVISVGAEPILPVGLFAILHGRTLKGTLFGGLKAVSDLSIVAEKCQKKEFPLQELFTHEVTLADINKAFELVKQPNCVKVVINMS</sequence>
<dbReference type="STRING" id="3847.A0A0R0HDE0"/>
<keyword evidence="4" id="KW-0862">Zinc</keyword>
<comment type="cofactor">
    <cofactor evidence="1">
        <name>Zn(2+)</name>
        <dbReference type="ChEBI" id="CHEBI:29105"/>
    </cofactor>
</comment>
<keyword evidence="7" id="KW-1185">Reference proteome</keyword>
<evidence type="ECO:0000313" key="5">
    <source>
        <dbReference type="EMBL" id="KRH23988.1"/>
    </source>
</evidence>
<dbReference type="PANTHER" id="PTHR43880:SF38">
    <property type="entry name" value="ALCOHOL DEHYDROGENASE-RELATED"/>
    <property type="match status" value="1"/>
</dbReference>
<dbReference type="EMBL" id="CM000845">
    <property type="protein sequence ID" value="KRH23988.1"/>
    <property type="molecule type" value="Genomic_DNA"/>
</dbReference>
<dbReference type="SMR" id="A0A0R0HDE0"/>
<evidence type="ECO:0000256" key="2">
    <source>
        <dbReference type="ARBA" id="ARBA00011738"/>
    </source>
</evidence>
<reference evidence="5" key="3">
    <citation type="submission" date="2018-07" db="EMBL/GenBank/DDBJ databases">
        <title>WGS assembly of Glycine max.</title>
        <authorList>
            <person name="Schmutz J."/>
            <person name="Cannon S."/>
            <person name="Schlueter J."/>
            <person name="Ma J."/>
            <person name="Mitros T."/>
            <person name="Nelson W."/>
            <person name="Hyten D."/>
            <person name="Song Q."/>
            <person name="Thelen J."/>
            <person name="Cheng J."/>
            <person name="Xu D."/>
            <person name="Hellsten U."/>
            <person name="May G."/>
            <person name="Yu Y."/>
            <person name="Sakurai T."/>
            <person name="Umezawa T."/>
            <person name="Bhattacharyya M."/>
            <person name="Sandhu D."/>
            <person name="Valliyodan B."/>
            <person name="Lindquist E."/>
            <person name="Peto M."/>
            <person name="Grant D."/>
            <person name="Shu S."/>
            <person name="Goodstein D."/>
            <person name="Barry K."/>
            <person name="Futrell-Griggs M."/>
            <person name="Abernathy B."/>
            <person name="Du J."/>
            <person name="Tian Z."/>
            <person name="Zhu L."/>
            <person name="Gill N."/>
            <person name="Joshi T."/>
            <person name="Libault M."/>
            <person name="Sethuraman A."/>
            <person name="Zhang X."/>
            <person name="Shinozaki K."/>
            <person name="Nguyen H."/>
            <person name="Wing R."/>
            <person name="Cregan P."/>
            <person name="Specht J."/>
            <person name="Grimwood J."/>
            <person name="Rokhsar D."/>
            <person name="Stacey G."/>
            <person name="Shoemaker R."/>
            <person name="Jackson S."/>
        </authorList>
    </citation>
    <scope>NUCLEOTIDE SEQUENCE</scope>
    <source>
        <tissue evidence="5">Callus</tissue>
    </source>
</reference>
<name>A0A0R0HDE0_SOYBN</name>
<dbReference type="PANTHER" id="PTHR43880">
    <property type="entry name" value="ALCOHOL DEHYDROGENASE"/>
    <property type="match status" value="1"/>
</dbReference>
<dbReference type="EnsemblPlants" id="KRH23988">
    <property type="protein sequence ID" value="KRH23988"/>
    <property type="gene ID" value="GLYMA_12G015000"/>
</dbReference>
<dbReference type="Proteomes" id="UP000008827">
    <property type="component" value="Chromosome 12"/>
</dbReference>
<dbReference type="InParanoid" id="A0A0R0HDE0"/>
<evidence type="ECO:0000256" key="4">
    <source>
        <dbReference type="ARBA" id="ARBA00022833"/>
    </source>
</evidence>
<dbReference type="Gramene" id="KRH23988">
    <property type="protein sequence ID" value="KRH23988"/>
    <property type="gene ID" value="GLYMA_12G015000"/>
</dbReference>
<comment type="subunit">
    <text evidence="2">Homodimer.</text>
</comment>
<dbReference type="GO" id="GO:0046872">
    <property type="term" value="F:metal ion binding"/>
    <property type="evidence" value="ECO:0007669"/>
    <property type="project" value="UniProtKB-KW"/>
</dbReference>
<feature type="non-terminal residue" evidence="5">
    <location>
        <position position="1"/>
    </location>
</feature>
<evidence type="ECO:0008006" key="8">
    <source>
        <dbReference type="Google" id="ProtNLM"/>
    </source>
</evidence>
<dbReference type="SUPFAM" id="SSF50129">
    <property type="entry name" value="GroES-like"/>
    <property type="match status" value="1"/>
</dbReference>
<keyword evidence="3" id="KW-0479">Metal-binding</keyword>
<dbReference type="Gene3D" id="3.40.50.720">
    <property type="entry name" value="NAD(P)-binding Rossmann-like Domain"/>
    <property type="match status" value="1"/>
</dbReference>
<gene>
    <name evidence="5" type="ORF">GLYMA_12G015000</name>
</gene>
<evidence type="ECO:0000313" key="7">
    <source>
        <dbReference type="Proteomes" id="UP000008827"/>
    </source>
</evidence>
<evidence type="ECO:0000256" key="1">
    <source>
        <dbReference type="ARBA" id="ARBA00001947"/>
    </source>
</evidence>
<organism evidence="5">
    <name type="scientific">Glycine max</name>
    <name type="common">Soybean</name>
    <name type="synonym">Glycine hispida</name>
    <dbReference type="NCBI Taxonomy" id="3847"/>
    <lineage>
        <taxon>Eukaryota</taxon>
        <taxon>Viridiplantae</taxon>
        <taxon>Streptophyta</taxon>
        <taxon>Embryophyta</taxon>
        <taxon>Tracheophyta</taxon>
        <taxon>Spermatophyta</taxon>
        <taxon>Magnoliopsida</taxon>
        <taxon>eudicotyledons</taxon>
        <taxon>Gunneridae</taxon>
        <taxon>Pentapetalae</taxon>
        <taxon>rosids</taxon>
        <taxon>fabids</taxon>
        <taxon>Fabales</taxon>
        <taxon>Fabaceae</taxon>
        <taxon>Papilionoideae</taxon>
        <taxon>50 kb inversion clade</taxon>
        <taxon>NPAAA clade</taxon>
        <taxon>indigoferoid/millettioid clade</taxon>
        <taxon>Phaseoleae</taxon>
        <taxon>Glycine</taxon>
        <taxon>Glycine subgen. Soja</taxon>
    </lineage>
</organism>
<reference evidence="5 6" key="1">
    <citation type="journal article" date="2010" name="Nature">
        <title>Genome sequence of the palaeopolyploid soybean.</title>
        <authorList>
            <person name="Schmutz J."/>
            <person name="Cannon S.B."/>
            <person name="Schlueter J."/>
            <person name="Ma J."/>
            <person name="Mitros T."/>
            <person name="Nelson W."/>
            <person name="Hyten D.L."/>
            <person name="Song Q."/>
            <person name="Thelen J.J."/>
            <person name="Cheng J."/>
            <person name="Xu D."/>
            <person name="Hellsten U."/>
            <person name="May G.D."/>
            <person name="Yu Y."/>
            <person name="Sakurai T."/>
            <person name="Umezawa T."/>
            <person name="Bhattacharyya M.K."/>
            <person name="Sandhu D."/>
            <person name="Valliyodan B."/>
            <person name="Lindquist E."/>
            <person name="Peto M."/>
            <person name="Grant D."/>
            <person name="Shu S."/>
            <person name="Goodstein D."/>
            <person name="Barry K."/>
            <person name="Futrell-Griggs M."/>
            <person name="Abernathy B."/>
            <person name="Du J."/>
            <person name="Tian Z."/>
            <person name="Zhu L."/>
            <person name="Gill N."/>
            <person name="Joshi T."/>
            <person name="Libault M."/>
            <person name="Sethuraman A."/>
            <person name="Zhang X.-C."/>
            <person name="Shinozaki K."/>
            <person name="Nguyen H.T."/>
            <person name="Wing R.A."/>
            <person name="Cregan P."/>
            <person name="Specht J."/>
            <person name="Grimwood J."/>
            <person name="Rokhsar D."/>
            <person name="Stacey G."/>
            <person name="Shoemaker R.C."/>
            <person name="Jackson S.A."/>
        </authorList>
    </citation>
    <scope>NUCLEOTIDE SEQUENCE</scope>
    <source>
        <strain evidence="6">cv. Williams 82</strain>
        <tissue evidence="5">Callus</tissue>
    </source>
</reference>
<evidence type="ECO:0000256" key="3">
    <source>
        <dbReference type="ARBA" id="ARBA00022723"/>
    </source>
</evidence>
<dbReference type="Gene3D" id="3.90.180.10">
    <property type="entry name" value="Medium-chain alcohol dehydrogenases, catalytic domain"/>
    <property type="match status" value="1"/>
</dbReference>
<dbReference type="PaxDb" id="3847-GLYMA12G01760.1"/>